<protein>
    <submittedName>
        <fullName evidence="1">Uncharacterized protein</fullName>
    </submittedName>
</protein>
<proteinExistence type="predicted"/>
<name>A0ABS5EDW5_9PROT</name>
<organism evidence="1 2">
    <name type="scientific">Neoroseomonas terrae</name>
    <dbReference type="NCBI Taxonomy" id="424799"/>
    <lineage>
        <taxon>Bacteria</taxon>
        <taxon>Pseudomonadati</taxon>
        <taxon>Pseudomonadota</taxon>
        <taxon>Alphaproteobacteria</taxon>
        <taxon>Acetobacterales</taxon>
        <taxon>Acetobacteraceae</taxon>
        <taxon>Neoroseomonas</taxon>
    </lineage>
</organism>
<evidence type="ECO:0000313" key="1">
    <source>
        <dbReference type="EMBL" id="MBR0649208.1"/>
    </source>
</evidence>
<dbReference type="EMBL" id="JAAEDI010000005">
    <property type="protein sequence ID" value="MBR0649208.1"/>
    <property type="molecule type" value="Genomic_DNA"/>
</dbReference>
<gene>
    <name evidence="1" type="ORF">GXW78_06010</name>
</gene>
<keyword evidence="2" id="KW-1185">Reference proteome</keyword>
<dbReference type="RefSeq" id="WP_211866972.1">
    <property type="nucleotide sequence ID" value="NZ_JAAEDI010000005.1"/>
</dbReference>
<comment type="caution">
    <text evidence="1">The sequence shown here is derived from an EMBL/GenBank/DDBJ whole genome shotgun (WGS) entry which is preliminary data.</text>
</comment>
<accession>A0ABS5EDW5</accession>
<sequence length="111" mass="11510">MEDADHQPKPAARPSMPPFGRGLPDVWAMLPHQTVLLPPGVPSGASASGYIWPPKAIPPADELAHVLDLARAAARRKAVLFILCGHAEPLAAIKAAIAETGLVMPGSGALQ</sequence>
<reference evidence="2" key="1">
    <citation type="journal article" date="2021" name="Syst. Appl. Microbiol.">
        <title>Roseomonas hellenica sp. nov., isolated from roots of wild-growing Alkanna tinctoria.</title>
        <authorList>
            <person name="Rat A."/>
            <person name="Naranjo H.D."/>
            <person name="Lebbe L."/>
            <person name="Cnockaert M."/>
            <person name="Krigas N."/>
            <person name="Grigoriadou K."/>
            <person name="Maloupa E."/>
            <person name="Willems A."/>
        </authorList>
    </citation>
    <scope>NUCLEOTIDE SEQUENCE [LARGE SCALE GENOMIC DNA]</scope>
    <source>
        <strain evidence="2">LMG 31159</strain>
    </source>
</reference>
<evidence type="ECO:0000313" key="2">
    <source>
        <dbReference type="Proteomes" id="UP000698752"/>
    </source>
</evidence>
<dbReference type="Proteomes" id="UP000698752">
    <property type="component" value="Unassembled WGS sequence"/>
</dbReference>